<keyword evidence="14" id="KW-1185">Reference proteome</keyword>
<evidence type="ECO:0000256" key="6">
    <source>
        <dbReference type="ARBA" id="ARBA00023136"/>
    </source>
</evidence>
<keyword evidence="5 9" id="KW-0798">TonB box</keyword>
<dbReference type="Gene3D" id="2.170.130.10">
    <property type="entry name" value="TonB-dependent receptor, plug domain"/>
    <property type="match status" value="1"/>
</dbReference>
<dbReference type="GO" id="GO:0033214">
    <property type="term" value="P:siderophore-iron import into cell"/>
    <property type="evidence" value="ECO:0007669"/>
    <property type="project" value="TreeGrafter"/>
</dbReference>
<evidence type="ECO:0000256" key="9">
    <source>
        <dbReference type="RuleBase" id="RU003357"/>
    </source>
</evidence>
<evidence type="ECO:0000256" key="10">
    <source>
        <dbReference type="SAM" id="SignalP"/>
    </source>
</evidence>
<keyword evidence="6 8" id="KW-0472">Membrane</keyword>
<evidence type="ECO:0000256" key="7">
    <source>
        <dbReference type="ARBA" id="ARBA00023237"/>
    </source>
</evidence>
<dbReference type="PROSITE" id="PS52016">
    <property type="entry name" value="TONB_DEPENDENT_REC_3"/>
    <property type="match status" value="1"/>
</dbReference>
<evidence type="ECO:0000313" key="14">
    <source>
        <dbReference type="Proteomes" id="UP000436006"/>
    </source>
</evidence>
<comment type="caution">
    <text evidence="13">The sequence shown here is derived from an EMBL/GenBank/DDBJ whole genome shotgun (WGS) entry which is preliminary data.</text>
</comment>
<dbReference type="PANTHER" id="PTHR30442">
    <property type="entry name" value="IRON III DICITRATE TRANSPORT PROTEIN FECA"/>
    <property type="match status" value="1"/>
</dbReference>
<name>A0A7K1SCV3_9BACT</name>
<evidence type="ECO:0000259" key="11">
    <source>
        <dbReference type="Pfam" id="PF00593"/>
    </source>
</evidence>
<keyword evidence="3 8" id="KW-1134">Transmembrane beta strand</keyword>
<sequence>MILCMNYVKIYLLILLSCFWTLGTFSNVHAQNATISGVITDQNGAPISGASVRVYESGKGVSANSEGKFTIVHAAGKFSLSASSVGYLSQNQTIILQKGQTSIVNFSLNIDTLRLNEVTIAGQYQDQNGIRRLADVENMAIYAGKKNEVVVLGGINANLATNNSRQIYAKVPGVNIIENDAAGIQLGIATRGLNPNRTTEFNARQNGYDISADPIGYPESYYTPPAEAIDRIEIVRGAASLQYGTQFGGLLNFQFKKGNTAKKFEFTTRQTGGTYGLFNSFNSVGGQVGKLNYYAFFIHKQGDGWRQNTGFNVNTGYASVSYQFSDALKVGLEFTSMGYLMQQPGGLTDAEFNENPRASYRNRNWFQAKWNMPVFTLDYQLDERTKFNIRAYGLLAQRGSIGNIVNLLKDKTDTTQRRQLTYDHYHNFGTEARLLHRYALLSKKASLLVGARYYQGNTHRQQGSGFTGSNANFEFPNPSKLDEFDYRFPSYNAAFFVENVLWLTDKISVTPGFRYEYINSNSEGYSYVDVTNQLLSAKQQNVRHFPLFGVGVNYAVNPQAELYFNISQNYSPVNYADILVRTPNFQVDPALKDVTGFNADLGFRGNYKNWLNYDVSAYYLDYNNRIGIIRIASADGLEVIRYRTNVGRSRSVGVETFGEINFSRINHTSPRNELSLFGSFAYTNAIYTQAINPLLETLIVGKQVEYAPKTIVRTGLTFQQKGFRTTLQFARTSQQFTDAYNSLQTADGLVGEIPAYWLVDLTANYRIRKLDFGLSINNLTNNYYFTRRALGFPGPGIIPADARSVSLTIGLRI</sequence>
<dbReference type="InterPro" id="IPR000531">
    <property type="entry name" value="Beta-barrel_TonB"/>
</dbReference>
<keyword evidence="10" id="KW-0732">Signal</keyword>
<gene>
    <name evidence="13" type="ORF">GO755_15740</name>
</gene>
<evidence type="ECO:0000256" key="3">
    <source>
        <dbReference type="ARBA" id="ARBA00022452"/>
    </source>
</evidence>
<evidence type="ECO:0000259" key="12">
    <source>
        <dbReference type="Pfam" id="PF07715"/>
    </source>
</evidence>
<dbReference type="Gene3D" id="2.40.170.20">
    <property type="entry name" value="TonB-dependent receptor, beta-barrel domain"/>
    <property type="match status" value="1"/>
</dbReference>
<organism evidence="13 14">
    <name type="scientific">Spirosoma arboris</name>
    <dbReference type="NCBI Taxonomy" id="2682092"/>
    <lineage>
        <taxon>Bacteria</taxon>
        <taxon>Pseudomonadati</taxon>
        <taxon>Bacteroidota</taxon>
        <taxon>Cytophagia</taxon>
        <taxon>Cytophagales</taxon>
        <taxon>Cytophagaceae</taxon>
        <taxon>Spirosoma</taxon>
    </lineage>
</organism>
<keyword evidence="13" id="KW-0675">Receptor</keyword>
<evidence type="ECO:0000256" key="1">
    <source>
        <dbReference type="ARBA" id="ARBA00004571"/>
    </source>
</evidence>
<dbReference type="InterPro" id="IPR037066">
    <property type="entry name" value="Plug_dom_sf"/>
</dbReference>
<reference evidence="13 14" key="1">
    <citation type="submission" date="2019-12" db="EMBL/GenBank/DDBJ databases">
        <title>Spirosoma sp. HMF4905 genome sequencing and assembly.</title>
        <authorList>
            <person name="Kang H."/>
            <person name="Cha I."/>
            <person name="Kim H."/>
            <person name="Joh K."/>
        </authorList>
    </citation>
    <scope>NUCLEOTIDE SEQUENCE [LARGE SCALE GENOMIC DNA]</scope>
    <source>
        <strain evidence="13 14">HMF4905</strain>
    </source>
</reference>
<dbReference type="Pfam" id="PF00593">
    <property type="entry name" value="TonB_dep_Rec_b-barrel"/>
    <property type="match status" value="1"/>
</dbReference>
<proteinExistence type="inferred from homology"/>
<keyword evidence="7 8" id="KW-0998">Cell outer membrane</keyword>
<evidence type="ECO:0000256" key="5">
    <source>
        <dbReference type="ARBA" id="ARBA00023077"/>
    </source>
</evidence>
<evidence type="ECO:0000256" key="4">
    <source>
        <dbReference type="ARBA" id="ARBA00022692"/>
    </source>
</evidence>
<comment type="subcellular location">
    <subcellularLocation>
        <location evidence="1 8">Cell outer membrane</location>
        <topology evidence="1 8">Multi-pass membrane protein</topology>
    </subcellularLocation>
</comment>
<dbReference type="SUPFAM" id="SSF49464">
    <property type="entry name" value="Carboxypeptidase regulatory domain-like"/>
    <property type="match status" value="1"/>
</dbReference>
<dbReference type="InterPro" id="IPR039426">
    <property type="entry name" value="TonB-dep_rcpt-like"/>
</dbReference>
<dbReference type="EMBL" id="WPIN01000005">
    <property type="protein sequence ID" value="MVM31498.1"/>
    <property type="molecule type" value="Genomic_DNA"/>
</dbReference>
<comment type="similarity">
    <text evidence="8 9">Belongs to the TonB-dependent receptor family.</text>
</comment>
<dbReference type="AlphaFoldDB" id="A0A7K1SCV3"/>
<evidence type="ECO:0000256" key="8">
    <source>
        <dbReference type="PROSITE-ProRule" id="PRU01360"/>
    </source>
</evidence>
<feature type="signal peptide" evidence="10">
    <location>
        <begin position="1"/>
        <end position="30"/>
    </location>
</feature>
<dbReference type="InterPro" id="IPR036942">
    <property type="entry name" value="Beta-barrel_TonB_sf"/>
</dbReference>
<dbReference type="Gene3D" id="2.60.40.1120">
    <property type="entry name" value="Carboxypeptidase-like, regulatory domain"/>
    <property type="match status" value="1"/>
</dbReference>
<dbReference type="PANTHER" id="PTHR30442:SF0">
    <property type="entry name" value="FE(3+) DICITRATE TRANSPORT PROTEIN FECA"/>
    <property type="match status" value="1"/>
</dbReference>
<dbReference type="GO" id="GO:0009279">
    <property type="term" value="C:cell outer membrane"/>
    <property type="evidence" value="ECO:0007669"/>
    <property type="project" value="UniProtKB-SubCell"/>
</dbReference>
<protein>
    <submittedName>
        <fullName evidence="13">TonB-dependent receptor</fullName>
    </submittedName>
</protein>
<accession>A0A7K1SCV3</accession>
<feature type="domain" description="TonB-dependent receptor plug" evidence="12">
    <location>
        <begin position="160"/>
        <end position="246"/>
    </location>
</feature>
<feature type="domain" description="TonB-dependent receptor-like beta-barrel" evidence="11">
    <location>
        <begin position="322"/>
        <end position="779"/>
    </location>
</feature>
<dbReference type="SUPFAM" id="SSF56935">
    <property type="entry name" value="Porins"/>
    <property type="match status" value="1"/>
</dbReference>
<keyword evidence="4 8" id="KW-0812">Transmembrane</keyword>
<feature type="chain" id="PRO_5029667769" evidence="10">
    <location>
        <begin position="31"/>
        <end position="813"/>
    </location>
</feature>
<dbReference type="Proteomes" id="UP000436006">
    <property type="component" value="Unassembled WGS sequence"/>
</dbReference>
<dbReference type="Pfam" id="PF13715">
    <property type="entry name" value="CarbopepD_reg_2"/>
    <property type="match status" value="1"/>
</dbReference>
<dbReference type="Pfam" id="PF07715">
    <property type="entry name" value="Plug"/>
    <property type="match status" value="1"/>
</dbReference>
<keyword evidence="2 8" id="KW-0813">Transport</keyword>
<dbReference type="InterPro" id="IPR012910">
    <property type="entry name" value="Plug_dom"/>
</dbReference>
<evidence type="ECO:0000313" key="13">
    <source>
        <dbReference type="EMBL" id="MVM31498.1"/>
    </source>
</evidence>
<evidence type="ECO:0000256" key="2">
    <source>
        <dbReference type="ARBA" id="ARBA00022448"/>
    </source>
</evidence>
<dbReference type="InterPro" id="IPR008969">
    <property type="entry name" value="CarboxyPept-like_regulatory"/>
</dbReference>